<dbReference type="InterPro" id="IPR001254">
    <property type="entry name" value="Trypsin_dom"/>
</dbReference>
<sequence>MIKILLVLLLIDFAIGQTVTGVCFCVTAGQCANNVTNPGGGGTLPGTFDGSGQLDIRIQTSGLGPTGTTGTTAILTTATGSGITPVVVNQFACGVGLDRCCPATGYQCGVRYPPVAGARPPVAGSGQASYMAYPWQAVLLAQDSTYQGAGALIDHLHVLTVAHRLNESTVFGRPLRVRLGEWDASGATEPIPAQEYQVARVFIHPQYTASNLRNDIAILRLATPVTLGQTPSITPACLPATLVNGIRCFVAGWGKSDFSNNGQYQAVQKEVDVPLVDQNTCQGQLRLTRLGANFALDFTSFMCAGGEPGKDACTGDGGSPLVCQIGANWFVVGLVAWGIGCGTSNIPGVYVNVASYISWIQQTTRS</sequence>
<organism evidence="6 7">
    <name type="scientific">Polypedilum vanderplanki</name>
    <name type="common">Sleeping chironomid midge</name>
    <dbReference type="NCBI Taxonomy" id="319348"/>
    <lineage>
        <taxon>Eukaryota</taxon>
        <taxon>Metazoa</taxon>
        <taxon>Ecdysozoa</taxon>
        <taxon>Arthropoda</taxon>
        <taxon>Hexapoda</taxon>
        <taxon>Insecta</taxon>
        <taxon>Pterygota</taxon>
        <taxon>Neoptera</taxon>
        <taxon>Endopterygota</taxon>
        <taxon>Diptera</taxon>
        <taxon>Nematocera</taxon>
        <taxon>Chironomoidea</taxon>
        <taxon>Chironomidae</taxon>
        <taxon>Chironominae</taxon>
        <taxon>Polypedilum</taxon>
        <taxon>Polypedilum</taxon>
    </lineage>
</organism>
<comment type="caution">
    <text evidence="6">The sequence shown here is derived from an EMBL/GenBank/DDBJ whole genome shotgun (WGS) entry which is preliminary data.</text>
</comment>
<keyword evidence="7" id="KW-1185">Reference proteome</keyword>
<evidence type="ECO:0000256" key="2">
    <source>
        <dbReference type="ARBA" id="ARBA00023180"/>
    </source>
</evidence>
<dbReference type="FunFam" id="2.40.10.10:FF:000002">
    <property type="entry name" value="Transmembrane protease serine"/>
    <property type="match status" value="1"/>
</dbReference>
<evidence type="ECO:0000256" key="4">
    <source>
        <dbReference type="SAM" id="SignalP"/>
    </source>
</evidence>
<feature type="domain" description="Peptidase S1" evidence="5">
    <location>
        <begin position="121"/>
        <end position="365"/>
    </location>
</feature>
<dbReference type="InterPro" id="IPR043504">
    <property type="entry name" value="Peptidase_S1_PA_chymotrypsin"/>
</dbReference>
<dbReference type="SUPFAM" id="SSF50494">
    <property type="entry name" value="Trypsin-like serine proteases"/>
    <property type="match status" value="1"/>
</dbReference>
<dbReference type="InterPro" id="IPR051487">
    <property type="entry name" value="Ser/Thr_Proteases_Immune/Dev"/>
</dbReference>
<dbReference type="Pfam" id="PF00089">
    <property type="entry name" value="Trypsin"/>
    <property type="match status" value="1"/>
</dbReference>
<evidence type="ECO:0000256" key="3">
    <source>
        <dbReference type="ARBA" id="ARBA00024195"/>
    </source>
</evidence>
<dbReference type="Proteomes" id="UP001107558">
    <property type="component" value="Chromosome 4"/>
</dbReference>
<accession>A0A9J6BFQ5</accession>
<dbReference type="CDD" id="cd00190">
    <property type="entry name" value="Tryp_SPc"/>
    <property type="match status" value="1"/>
</dbReference>
<evidence type="ECO:0000256" key="1">
    <source>
        <dbReference type="ARBA" id="ARBA00023157"/>
    </source>
</evidence>
<dbReference type="InterPro" id="IPR001314">
    <property type="entry name" value="Peptidase_S1A"/>
</dbReference>
<dbReference type="Gene3D" id="2.40.10.10">
    <property type="entry name" value="Trypsin-like serine proteases"/>
    <property type="match status" value="2"/>
</dbReference>
<dbReference type="SMART" id="SM00020">
    <property type="entry name" value="Tryp_SPc"/>
    <property type="match status" value="1"/>
</dbReference>
<evidence type="ECO:0000313" key="6">
    <source>
        <dbReference type="EMBL" id="KAG5668605.1"/>
    </source>
</evidence>
<dbReference type="PRINTS" id="PR00722">
    <property type="entry name" value="CHYMOTRYPSIN"/>
</dbReference>
<evidence type="ECO:0000259" key="5">
    <source>
        <dbReference type="PROSITE" id="PS50240"/>
    </source>
</evidence>
<dbReference type="OrthoDB" id="6656697at2759"/>
<feature type="chain" id="PRO_5039929736" description="Peptidase S1 domain-containing protein" evidence="4">
    <location>
        <begin position="17"/>
        <end position="366"/>
    </location>
</feature>
<keyword evidence="2" id="KW-0325">Glycoprotein</keyword>
<keyword evidence="1" id="KW-1015">Disulfide bond</keyword>
<dbReference type="AlphaFoldDB" id="A0A9J6BFQ5"/>
<dbReference type="GO" id="GO:0006508">
    <property type="term" value="P:proteolysis"/>
    <property type="evidence" value="ECO:0007669"/>
    <property type="project" value="InterPro"/>
</dbReference>
<dbReference type="GO" id="GO:0004252">
    <property type="term" value="F:serine-type endopeptidase activity"/>
    <property type="evidence" value="ECO:0007669"/>
    <property type="project" value="InterPro"/>
</dbReference>
<reference evidence="6" key="1">
    <citation type="submission" date="2021-03" db="EMBL/GenBank/DDBJ databases">
        <title>Chromosome level genome of the anhydrobiotic midge Polypedilum vanderplanki.</title>
        <authorList>
            <person name="Yoshida Y."/>
            <person name="Kikawada T."/>
            <person name="Gusev O."/>
        </authorList>
    </citation>
    <scope>NUCLEOTIDE SEQUENCE</scope>
    <source>
        <strain evidence="6">NIAS01</strain>
        <tissue evidence="6">Whole body or cell culture</tissue>
    </source>
</reference>
<protein>
    <recommendedName>
        <fullName evidence="5">Peptidase S1 domain-containing protein</fullName>
    </recommendedName>
</protein>
<dbReference type="EMBL" id="JADBJN010000004">
    <property type="protein sequence ID" value="KAG5668605.1"/>
    <property type="molecule type" value="Genomic_DNA"/>
</dbReference>
<keyword evidence="4" id="KW-0732">Signal</keyword>
<feature type="signal peptide" evidence="4">
    <location>
        <begin position="1"/>
        <end position="16"/>
    </location>
</feature>
<name>A0A9J6BFQ5_POLVA</name>
<dbReference type="PANTHER" id="PTHR24256">
    <property type="entry name" value="TRYPTASE-RELATED"/>
    <property type="match status" value="1"/>
</dbReference>
<comment type="similarity">
    <text evidence="3">Belongs to the peptidase S1 family. CLIP subfamily.</text>
</comment>
<gene>
    <name evidence="6" type="ORF">PVAND_016541</name>
</gene>
<evidence type="ECO:0000313" key="7">
    <source>
        <dbReference type="Proteomes" id="UP001107558"/>
    </source>
</evidence>
<dbReference type="PROSITE" id="PS50240">
    <property type="entry name" value="TRYPSIN_DOM"/>
    <property type="match status" value="1"/>
</dbReference>
<proteinExistence type="inferred from homology"/>
<dbReference type="InterPro" id="IPR009003">
    <property type="entry name" value="Peptidase_S1_PA"/>
</dbReference>